<accession>A0A3G2S4E3</accession>
<feature type="compositionally biased region" description="Basic and acidic residues" evidence="1">
    <location>
        <begin position="559"/>
        <end position="575"/>
    </location>
</feature>
<name>A0A3G2S4E3_MALR7</name>
<keyword evidence="3" id="KW-1185">Reference proteome</keyword>
<dbReference type="Gene3D" id="3.80.10.10">
    <property type="entry name" value="Ribonuclease Inhibitor"/>
    <property type="match status" value="1"/>
</dbReference>
<dbReference type="STRING" id="425264.A0A3G2S4E3"/>
<evidence type="ECO:0000256" key="1">
    <source>
        <dbReference type="SAM" id="MobiDB-lite"/>
    </source>
</evidence>
<reference evidence="2 3" key="1">
    <citation type="submission" date="2018-10" db="EMBL/GenBank/DDBJ databases">
        <title>Complete genome sequence of Malassezia restricta CBS 7877.</title>
        <authorList>
            <person name="Morand S.C."/>
            <person name="Bertignac M."/>
            <person name="Iltis A."/>
            <person name="Kolder I."/>
            <person name="Pirovano W."/>
            <person name="Jourdain R."/>
            <person name="Clavaud C."/>
        </authorList>
    </citation>
    <scope>NUCLEOTIDE SEQUENCE [LARGE SCALE GENOMIC DNA]</scope>
    <source>
        <strain evidence="2 3">CBS 7877</strain>
    </source>
</reference>
<feature type="compositionally biased region" description="Basic residues" evidence="1">
    <location>
        <begin position="251"/>
        <end position="261"/>
    </location>
</feature>
<dbReference type="SUPFAM" id="SSF52047">
    <property type="entry name" value="RNI-like"/>
    <property type="match status" value="1"/>
</dbReference>
<evidence type="ECO:0008006" key="4">
    <source>
        <dbReference type="Google" id="ProtNLM"/>
    </source>
</evidence>
<dbReference type="EMBL" id="CP033150">
    <property type="protein sequence ID" value="AYO42884.1"/>
    <property type="molecule type" value="Genomic_DNA"/>
</dbReference>
<dbReference type="PANTHER" id="PTHR13318">
    <property type="entry name" value="PARTNER OF PAIRED, ISOFORM B-RELATED"/>
    <property type="match status" value="1"/>
</dbReference>
<feature type="region of interest" description="Disordered" evidence="1">
    <location>
        <begin position="610"/>
        <end position="651"/>
    </location>
</feature>
<dbReference type="VEuPathDB" id="FungiDB:DNF11_1934"/>
<dbReference type="AlphaFoldDB" id="A0A3G2S4E3"/>
<dbReference type="OrthoDB" id="9994419at2759"/>
<feature type="compositionally biased region" description="Polar residues" evidence="1">
    <location>
        <begin position="576"/>
        <end position="586"/>
    </location>
</feature>
<dbReference type="InterPro" id="IPR032675">
    <property type="entry name" value="LRR_dom_sf"/>
</dbReference>
<sequence length="717" mass="79432">MSTSRTFPADIVQRICEIVYLDSVPLCSLRLLDPPTIPSAAFDGQNVSTSIYETQRVLYVLCLVNQTFYRYAKPLISRRIQFTLPYRFMLLVDDALSSRQATLSNIRLMDFSSFRATGLGRTVGESTERRFVTPERLYTLIHASAGLVAFGSSETMDSALSLQVLEALLLRDGGPSRPSRVRDVSTERGTGPVHNALQSLDLCGCISPRFLEAMRAFVHKYLESVPASRPMYDLLEEEDDDDDDLNVERRGRSRSIAHPKRTSRDISSRVRTRTFPSMQRLGLKGVSLPRDLLAPFVLAFPNLRLLDLSETRVDAPILDALGQSTIRLESLSLSRCRAITSESLVKLLVHSPTTFHLTELAIQGTLLFPTPVSPEDLCFIFSNAPCMRSGALRYLDLGGCALTNESLSLMPPQHALLDLGLGAIPDITLGAVCSFLLRTAPNVQILDLSHSCTAHGPVHAVHLYHDLLAPCTQRPPALEIAEQLRALGIKKDNSEPWHPPTNLRVLELGSAALGTIRGGVGSWKVIWGAGRRGWVVDTAAGPHPQAFDIPLQDEDSDDTDRGRDRTMKQPMDLRRSGSQLGRTVSGISPGEEHQHHRPVRRINRTISNAPHMPNIITVPSTPFETRSRSLSLSTSREPPRARTTRSSGMEPPKVEFQVLRNLPADHPRHRVLDYLSSQSGSVQGFIGWHSHKMEVLLGYGLLGREIGTYAWFAYQAS</sequence>
<feature type="region of interest" description="Disordered" evidence="1">
    <location>
        <begin position="543"/>
        <end position="598"/>
    </location>
</feature>
<evidence type="ECO:0000313" key="2">
    <source>
        <dbReference type="EMBL" id="AYO42884.1"/>
    </source>
</evidence>
<evidence type="ECO:0000313" key="3">
    <source>
        <dbReference type="Proteomes" id="UP000269793"/>
    </source>
</evidence>
<proteinExistence type="predicted"/>
<feature type="region of interest" description="Disordered" evidence="1">
    <location>
        <begin position="239"/>
        <end position="269"/>
    </location>
</feature>
<dbReference type="Proteomes" id="UP000269793">
    <property type="component" value="Chromosome III"/>
</dbReference>
<organism evidence="2 3">
    <name type="scientific">Malassezia restricta (strain ATCC 96810 / NBRC 103918 / CBS 7877)</name>
    <name type="common">Seborrheic dermatitis infection agent</name>
    <dbReference type="NCBI Taxonomy" id="425264"/>
    <lineage>
        <taxon>Eukaryota</taxon>
        <taxon>Fungi</taxon>
        <taxon>Dikarya</taxon>
        <taxon>Basidiomycota</taxon>
        <taxon>Ustilaginomycotina</taxon>
        <taxon>Malasseziomycetes</taxon>
        <taxon>Malasseziales</taxon>
        <taxon>Malasseziaceae</taxon>
        <taxon>Malassezia</taxon>
    </lineage>
</organism>
<dbReference type="GO" id="GO:0031146">
    <property type="term" value="P:SCF-dependent proteasomal ubiquitin-dependent protein catabolic process"/>
    <property type="evidence" value="ECO:0007669"/>
    <property type="project" value="TreeGrafter"/>
</dbReference>
<dbReference type="GO" id="GO:0019005">
    <property type="term" value="C:SCF ubiquitin ligase complex"/>
    <property type="evidence" value="ECO:0007669"/>
    <property type="project" value="TreeGrafter"/>
</dbReference>
<protein>
    <recommendedName>
        <fullName evidence="4">F-box domain-containing protein</fullName>
    </recommendedName>
</protein>
<gene>
    <name evidence="2" type="ORF">DNF11_1934</name>
</gene>
<dbReference type="PANTHER" id="PTHR13318:SF190">
    <property type="entry name" value="PARTNER OF PAIRED, ISOFORM B"/>
    <property type="match status" value="1"/>
</dbReference>